<dbReference type="Proteomes" id="UP000008461">
    <property type="component" value="Chromosome"/>
</dbReference>
<feature type="domain" description="Glycosyl transferase family 1" evidence="1">
    <location>
        <begin position="191"/>
        <end position="349"/>
    </location>
</feature>
<evidence type="ECO:0000259" key="1">
    <source>
        <dbReference type="Pfam" id="PF00534"/>
    </source>
</evidence>
<keyword evidence="2" id="KW-0808">Transferase</keyword>
<reference evidence="2 3" key="1">
    <citation type="journal article" date="2011" name="Stand. Genomic Sci.">
        <title>Complete genome sequence of Haliscomenobacter hydrossis type strain (O).</title>
        <authorList>
            <consortium name="US DOE Joint Genome Institute (JGI-PGF)"/>
            <person name="Daligault H."/>
            <person name="Lapidus A."/>
            <person name="Zeytun A."/>
            <person name="Nolan M."/>
            <person name="Lucas S."/>
            <person name="Del Rio T.G."/>
            <person name="Tice H."/>
            <person name="Cheng J.F."/>
            <person name="Tapia R."/>
            <person name="Han C."/>
            <person name="Goodwin L."/>
            <person name="Pitluck S."/>
            <person name="Liolios K."/>
            <person name="Pagani I."/>
            <person name="Ivanova N."/>
            <person name="Huntemann M."/>
            <person name="Mavromatis K."/>
            <person name="Mikhailova N."/>
            <person name="Pati A."/>
            <person name="Chen A."/>
            <person name="Palaniappan K."/>
            <person name="Land M."/>
            <person name="Hauser L."/>
            <person name="Brambilla E.M."/>
            <person name="Rohde M."/>
            <person name="Verbarg S."/>
            <person name="Goker M."/>
            <person name="Bristow J."/>
            <person name="Eisen J.A."/>
            <person name="Markowitz V."/>
            <person name="Hugenholtz P."/>
            <person name="Kyrpides N.C."/>
            <person name="Klenk H.P."/>
            <person name="Woyke T."/>
        </authorList>
    </citation>
    <scope>NUCLEOTIDE SEQUENCE [LARGE SCALE GENOMIC DNA]</scope>
    <source>
        <strain evidence="3">ATCC 27775 / DSM 1100 / LMG 10767 / O</strain>
    </source>
</reference>
<name>F4L448_HALH1</name>
<dbReference type="eggNOG" id="COG0438">
    <property type="taxonomic scope" value="Bacteria"/>
</dbReference>
<keyword evidence="3" id="KW-1185">Reference proteome</keyword>
<proteinExistence type="predicted"/>
<organism evidence="2 3">
    <name type="scientific">Haliscomenobacter hydrossis (strain ATCC 27775 / DSM 1100 / LMG 10767 / O)</name>
    <dbReference type="NCBI Taxonomy" id="760192"/>
    <lineage>
        <taxon>Bacteria</taxon>
        <taxon>Pseudomonadati</taxon>
        <taxon>Bacteroidota</taxon>
        <taxon>Saprospiria</taxon>
        <taxon>Saprospirales</taxon>
        <taxon>Haliscomenobacteraceae</taxon>
        <taxon>Haliscomenobacter</taxon>
    </lineage>
</organism>
<dbReference type="GO" id="GO:0016757">
    <property type="term" value="F:glycosyltransferase activity"/>
    <property type="evidence" value="ECO:0007669"/>
    <property type="project" value="InterPro"/>
</dbReference>
<dbReference type="InterPro" id="IPR001296">
    <property type="entry name" value="Glyco_trans_1"/>
</dbReference>
<evidence type="ECO:0000313" key="3">
    <source>
        <dbReference type="Proteomes" id="UP000008461"/>
    </source>
</evidence>
<gene>
    <name evidence="2" type="ordered locus">Halhy_2881</name>
</gene>
<accession>F4L448</accession>
<dbReference type="Pfam" id="PF00534">
    <property type="entry name" value="Glycos_transf_1"/>
    <property type="match status" value="1"/>
</dbReference>
<dbReference type="AlphaFoldDB" id="F4L448"/>
<sequence length="377" mass="42842">MKRLAIVVTHPIQYYAPLFNKLTDQGKIQVKVFYTKPVENTHFDSGFNGLVQWDIPLLTGYEYEFQPAGNFKQNRNLIETLRSWQPSVILVFGWNFPGHLAVMRYFKNKIPVWFRGDSTLLNEKPGWHKILRRIVLKWVYRHVDCALYVGSHNKAYYSVHGLKEEQLVFMPHAIDNLRYAGDEGYDQEARIWRKNLGISTEDFVVAFVGKLEPIKNPRLLLQAVLELNKTSFKSESIKLLYIGSGILEKELKGQANNDSNVYFLGFQNQAKMPIAYRLGDIICLPSKSETWGLAVNEAMACGRPVIVSDQVGCAVNLVVSGKTGYIFKAGDVTDLKNILSKITKEELSEMGTAASKLIENWSFEKQIEAIIGQLKNG</sequence>
<dbReference type="OrthoDB" id="9790710at2"/>
<dbReference type="SUPFAM" id="SSF53756">
    <property type="entry name" value="UDP-Glycosyltransferase/glycogen phosphorylase"/>
    <property type="match status" value="1"/>
</dbReference>
<dbReference type="PANTHER" id="PTHR45947">
    <property type="entry name" value="SULFOQUINOVOSYL TRANSFERASE SQD2"/>
    <property type="match status" value="1"/>
</dbReference>
<protein>
    <submittedName>
        <fullName evidence="2">Glycosyl transferase group 1</fullName>
    </submittedName>
</protein>
<dbReference type="RefSeq" id="WP_013765292.1">
    <property type="nucleotide sequence ID" value="NC_015510.1"/>
</dbReference>
<dbReference type="EMBL" id="CP002691">
    <property type="protein sequence ID" value="AEE50746.1"/>
    <property type="molecule type" value="Genomic_DNA"/>
</dbReference>
<dbReference type="InterPro" id="IPR050194">
    <property type="entry name" value="Glycosyltransferase_grp1"/>
</dbReference>
<dbReference type="PANTHER" id="PTHR45947:SF3">
    <property type="entry name" value="SULFOQUINOVOSYL TRANSFERASE SQD2"/>
    <property type="match status" value="1"/>
</dbReference>
<evidence type="ECO:0000313" key="2">
    <source>
        <dbReference type="EMBL" id="AEE50746.1"/>
    </source>
</evidence>
<reference key="2">
    <citation type="submission" date="2011-04" db="EMBL/GenBank/DDBJ databases">
        <title>Complete sequence of chromosome of Haliscomenobacter hydrossis DSM 1100.</title>
        <authorList>
            <consortium name="US DOE Joint Genome Institute (JGI-PGF)"/>
            <person name="Lucas S."/>
            <person name="Han J."/>
            <person name="Lapidus A."/>
            <person name="Bruce D."/>
            <person name="Goodwin L."/>
            <person name="Pitluck S."/>
            <person name="Peters L."/>
            <person name="Kyrpides N."/>
            <person name="Mavromatis K."/>
            <person name="Ivanova N."/>
            <person name="Ovchinnikova G."/>
            <person name="Pagani I."/>
            <person name="Daligault H."/>
            <person name="Detter J.C."/>
            <person name="Han C."/>
            <person name="Land M."/>
            <person name="Hauser L."/>
            <person name="Markowitz V."/>
            <person name="Cheng J.-F."/>
            <person name="Hugenholtz P."/>
            <person name="Woyke T."/>
            <person name="Wu D."/>
            <person name="Verbarg S."/>
            <person name="Frueling A."/>
            <person name="Brambilla E."/>
            <person name="Klenk H.-P."/>
            <person name="Eisen J.A."/>
        </authorList>
    </citation>
    <scope>NUCLEOTIDE SEQUENCE</scope>
    <source>
        <strain>DSM 1100</strain>
    </source>
</reference>
<dbReference type="Gene3D" id="3.40.50.2000">
    <property type="entry name" value="Glycogen Phosphorylase B"/>
    <property type="match status" value="2"/>
</dbReference>
<dbReference type="CDD" id="cd03801">
    <property type="entry name" value="GT4_PimA-like"/>
    <property type="match status" value="1"/>
</dbReference>
<dbReference type="STRING" id="760192.Halhy_2881"/>
<dbReference type="KEGG" id="hhy:Halhy_2881"/>
<dbReference type="HOGENOM" id="CLU_009583_5_0_10"/>